<dbReference type="AlphaFoldDB" id="A0A2S2E0K4"/>
<evidence type="ECO:0008006" key="3">
    <source>
        <dbReference type="Google" id="ProtNLM"/>
    </source>
</evidence>
<organism evidence="1 2">
    <name type="scientific">Saliniradius amylolyticus</name>
    <dbReference type="NCBI Taxonomy" id="2183582"/>
    <lineage>
        <taxon>Bacteria</taxon>
        <taxon>Pseudomonadati</taxon>
        <taxon>Pseudomonadota</taxon>
        <taxon>Gammaproteobacteria</taxon>
        <taxon>Alteromonadales</taxon>
        <taxon>Alteromonadaceae</taxon>
        <taxon>Saliniradius</taxon>
    </lineage>
</organism>
<dbReference type="RefSeq" id="WP_162558476.1">
    <property type="nucleotide sequence ID" value="NZ_CP029347.1"/>
</dbReference>
<dbReference type="Proteomes" id="UP000245728">
    <property type="component" value="Chromosome"/>
</dbReference>
<dbReference type="KEGG" id="salh:HMF8227_00660"/>
<protein>
    <recommendedName>
        <fullName evidence="3">STAS/SEC14 domain-containing protein</fullName>
    </recommendedName>
</protein>
<accession>A0A2S2E0K4</accession>
<proteinExistence type="predicted"/>
<evidence type="ECO:0000313" key="1">
    <source>
        <dbReference type="EMBL" id="AWL11156.1"/>
    </source>
</evidence>
<evidence type="ECO:0000313" key="2">
    <source>
        <dbReference type="Proteomes" id="UP000245728"/>
    </source>
</evidence>
<name>A0A2S2E0K4_9ALTE</name>
<sequence length="126" mass="14086">MSLPFSFHTQIDEENAVLMIVASGDASPEQVIAMYDDVGQQLASLQLEKVLLNATALQLNYSPDKVLEITGKLAELFKQVSLARVINLSDFRNDLIETFAARNQLRIKSFTEPEEAIAWLNMRGTD</sequence>
<dbReference type="EMBL" id="CP029347">
    <property type="protein sequence ID" value="AWL11156.1"/>
    <property type="molecule type" value="Genomic_DNA"/>
</dbReference>
<keyword evidence="2" id="KW-1185">Reference proteome</keyword>
<gene>
    <name evidence="1" type="ORF">HMF8227_00660</name>
</gene>
<reference evidence="1 2" key="1">
    <citation type="submission" date="2018-05" db="EMBL/GenBank/DDBJ databases">
        <title>Salinimonas sp. HMF8227 Genome sequencing and assembly.</title>
        <authorList>
            <person name="Kang H."/>
            <person name="Kang J."/>
            <person name="Cha I."/>
            <person name="Kim H."/>
            <person name="Joh K."/>
        </authorList>
    </citation>
    <scope>NUCLEOTIDE SEQUENCE [LARGE SCALE GENOMIC DNA]</scope>
    <source>
        <strain evidence="1 2">HMF8227</strain>
    </source>
</reference>